<dbReference type="PANTHER" id="PTHR42953:SF3">
    <property type="entry name" value="HIGH-AFFINITY ZINC UPTAKE SYSTEM PROTEIN ZNUA"/>
    <property type="match status" value="1"/>
</dbReference>
<comment type="caution">
    <text evidence="8">The sequence shown here is derived from an EMBL/GenBank/DDBJ whole genome shotgun (WGS) entry which is preliminary data.</text>
</comment>
<dbReference type="PROSITE" id="PS51257">
    <property type="entry name" value="PROKAR_LIPOPROTEIN"/>
    <property type="match status" value="1"/>
</dbReference>
<dbReference type="Proteomes" id="UP000070442">
    <property type="component" value="Unassembled WGS sequence"/>
</dbReference>
<keyword evidence="9" id="KW-1185">Reference proteome</keyword>
<feature type="signal peptide" evidence="7">
    <location>
        <begin position="1"/>
        <end position="27"/>
    </location>
</feature>
<evidence type="ECO:0000313" key="8">
    <source>
        <dbReference type="EMBL" id="KXB68250.1"/>
    </source>
</evidence>
<protein>
    <submittedName>
        <fullName evidence="8">ABC transporter, substrate-binding protein</fullName>
    </submittedName>
</protein>
<dbReference type="OrthoDB" id="9810636at2"/>
<dbReference type="GO" id="GO:0007155">
    <property type="term" value="P:cell adhesion"/>
    <property type="evidence" value="ECO:0007669"/>
    <property type="project" value="InterPro"/>
</dbReference>
<dbReference type="PANTHER" id="PTHR42953">
    <property type="entry name" value="HIGH-AFFINITY ZINC UPTAKE SYSTEM PROTEIN ZNUA-RELATED"/>
    <property type="match status" value="1"/>
</dbReference>
<dbReference type="EMBL" id="LSDG01000005">
    <property type="protein sequence ID" value="KXB68250.1"/>
    <property type="molecule type" value="Genomic_DNA"/>
</dbReference>
<dbReference type="GO" id="GO:0046872">
    <property type="term" value="F:metal ion binding"/>
    <property type="evidence" value="ECO:0007669"/>
    <property type="project" value="InterPro"/>
</dbReference>
<dbReference type="STRING" id="755172.HMPREF1863_00271"/>
<dbReference type="SUPFAM" id="SSF53807">
    <property type="entry name" value="Helical backbone' metal receptor"/>
    <property type="match status" value="1"/>
</dbReference>
<keyword evidence="5" id="KW-0175">Coiled coil</keyword>
<dbReference type="InterPro" id="IPR006127">
    <property type="entry name" value="ZnuA-like"/>
</dbReference>
<dbReference type="InterPro" id="IPR050492">
    <property type="entry name" value="Bact_metal-bind_prot9"/>
</dbReference>
<evidence type="ECO:0000256" key="4">
    <source>
        <dbReference type="RuleBase" id="RU003512"/>
    </source>
</evidence>
<comment type="similarity">
    <text evidence="1 4">Belongs to the bacterial solute-binding protein 9 family.</text>
</comment>
<feature type="chain" id="PRO_5007461583" evidence="7">
    <location>
        <begin position="28"/>
        <end position="361"/>
    </location>
</feature>
<dbReference type="InterPro" id="IPR006129">
    <property type="entry name" value="AdhesinB"/>
</dbReference>
<dbReference type="Gene3D" id="3.40.50.1980">
    <property type="entry name" value="Nitrogenase molybdenum iron protein domain"/>
    <property type="match status" value="3"/>
</dbReference>
<sequence>MKFRKIAIAVCALALLTACGSKQNANADANSTNNKVEAEDKTENKKENGLNIVTSTYITRDLAQAIAGDSGKVTCLIPKGQGVHGFEPSPKDMNMLKEADLFIYNGAGLESWVDTVKDTMGEDGEVVEASKGIELLAGGHHHHHDDGEEAHEHDHDADNHDHDHDANANDHNHDAAEHDHDHDHDAEEHDHDHGGKDPHVWMSVKNAKQMAQNIADAMIKQDPGNKATYEANLAELNKKLDALDTSFKDALAKAKTKDIVVSHEAYGYLAKDYGLHQIPIEGINSESEPDPKAMKEIIETMKQKGIKFVFTEPHEDDKIAQTIASETGAQVKELDPLEYESDKNYIERMESNLKVLESALQ</sequence>
<dbReference type="RefSeq" id="WP_068366562.1">
    <property type="nucleotide sequence ID" value="NZ_KQ960157.1"/>
</dbReference>
<feature type="compositionally biased region" description="Basic and acidic residues" evidence="6">
    <location>
        <begin position="144"/>
        <end position="199"/>
    </location>
</feature>
<organism evidence="8 9">
    <name type="scientific">Aedoeadaptatus coxii</name>
    <dbReference type="NCBI Taxonomy" id="755172"/>
    <lineage>
        <taxon>Bacteria</taxon>
        <taxon>Bacillati</taxon>
        <taxon>Bacillota</taxon>
        <taxon>Tissierellia</taxon>
        <taxon>Tissierellales</taxon>
        <taxon>Peptoniphilaceae</taxon>
        <taxon>Aedoeadaptatus</taxon>
    </lineage>
</organism>
<accession>A0A134AL28</accession>
<dbReference type="InterPro" id="IPR006128">
    <property type="entry name" value="Lipoprotein_PsaA-like"/>
</dbReference>
<dbReference type="AlphaFoldDB" id="A0A134AL28"/>
<evidence type="ECO:0000256" key="3">
    <source>
        <dbReference type="ARBA" id="ARBA00022729"/>
    </source>
</evidence>
<evidence type="ECO:0000313" key="9">
    <source>
        <dbReference type="Proteomes" id="UP000070442"/>
    </source>
</evidence>
<evidence type="ECO:0000256" key="1">
    <source>
        <dbReference type="ARBA" id="ARBA00011028"/>
    </source>
</evidence>
<dbReference type="Pfam" id="PF01297">
    <property type="entry name" value="ZnuA"/>
    <property type="match status" value="1"/>
</dbReference>
<keyword evidence="2 4" id="KW-0813">Transport</keyword>
<keyword evidence="3 7" id="KW-0732">Signal</keyword>
<evidence type="ECO:0000256" key="5">
    <source>
        <dbReference type="SAM" id="Coils"/>
    </source>
</evidence>
<evidence type="ECO:0000256" key="6">
    <source>
        <dbReference type="SAM" id="MobiDB-lite"/>
    </source>
</evidence>
<feature type="coiled-coil region" evidence="5">
    <location>
        <begin position="226"/>
        <end position="253"/>
    </location>
</feature>
<evidence type="ECO:0000256" key="2">
    <source>
        <dbReference type="ARBA" id="ARBA00022448"/>
    </source>
</evidence>
<dbReference type="PATRIC" id="fig|755172.3.peg.260"/>
<dbReference type="PRINTS" id="PR00690">
    <property type="entry name" value="ADHESNFAMILY"/>
</dbReference>
<name>A0A134AL28_9FIRM</name>
<reference evidence="9" key="1">
    <citation type="submission" date="2016-01" db="EMBL/GenBank/DDBJ databases">
        <authorList>
            <person name="Mitreva M."/>
            <person name="Pepin K.H."/>
            <person name="Mihindukulasuriya K.A."/>
            <person name="Fulton R."/>
            <person name="Fronick C."/>
            <person name="O'Laughlin M."/>
            <person name="Miner T."/>
            <person name="Herter B."/>
            <person name="Rosa B.A."/>
            <person name="Cordes M."/>
            <person name="Tomlinson C."/>
            <person name="Wollam A."/>
            <person name="Palsikar V.B."/>
            <person name="Mardis E.R."/>
            <person name="Wilson R.K."/>
        </authorList>
    </citation>
    <scope>NUCLEOTIDE SEQUENCE [LARGE SCALE GENOMIC DNA]</scope>
    <source>
        <strain evidence="9">DNF00729</strain>
    </source>
</reference>
<dbReference type="GO" id="GO:0030001">
    <property type="term" value="P:metal ion transport"/>
    <property type="evidence" value="ECO:0007669"/>
    <property type="project" value="InterPro"/>
</dbReference>
<dbReference type="PRINTS" id="PR00691">
    <property type="entry name" value="ADHESINB"/>
</dbReference>
<feature type="region of interest" description="Disordered" evidence="6">
    <location>
        <begin position="138"/>
        <end position="200"/>
    </location>
</feature>
<proteinExistence type="inferred from homology"/>
<gene>
    <name evidence="8" type="ORF">HMPREF1863_00271</name>
</gene>
<evidence type="ECO:0000256" key="7">
    <source>
        <dbReference type="SAM" id="SignalP"/>
    </source>
</evidence>